<evidence type="ECO:0000313" key="2">
    <source>
        <dbReference type="EMBL" id="KAF7196862.1"/>
    </source>
</evidence>
<dbReference type="InterPro" id="IPR050309">
    <property type="entry name" value="Type-B_Carboxylest/Lipase"/>
</dbReference>
<dbReference type="Proteomes" id="UP000660729">
    <property type="component" value="Unassembled WGS sequence"/>
</dbReference>
<evidence type="ECO:0000313" key="3">
    <source>
        <dbReference type="Proteomes" id="UP000660729"/>
    </source>
</evidence>
<protein>
    <submittedName>
        <fullName evidence="2">Putative N-octanoylanthranilate hydrolase AqdA2</fullName>
    </submittedName>
</protein>
<sequence>MDFFSTSRTMAIIHLPQGAYRGIEKDGICTYHNIPYAAPFKRFQAPESPAPSEQIYDATVFGAICPQKPSRLAIVTGPMPSDCGPQDEYHCNVLSINAPIASDEDITPLPIICFAHGGGFMGGGSQVSWYDGTRLARDADAIVICINYRLGAFGNLQTGDGQLPCATQDVIRALEWVGDNAKAFGGDPENITGFGQSAGAFHMSTMLQIRPDLLRRAIIQSRPGGISQTAAKQQEVREMMNDALPQGVTLDGATTEQLLEAQTRTMMASPGMLPPFLPTVPEDFHKPSQRKFEVLLGWNKDDCTCFAKLSNIDLKSGGTFLTHTLVKHPSTELAETLRKDGHDVTLFELSWSGEGCEFGAVHCVDLPMVFGTEEAWKAAPMLGSTPWEEWERRGKILRQAWGAFARNGTKPKSVEGLTVF</sequence>
<reference evidence="2" key="1">
    <citation type="submission" date="2020-04" db="EMBL/GenBank/DDBJ databases">
        <title>Draft genome resource of the tomato pathogen Pseudocercospora fuligena.</title>
        <authorList>
            <person name="Zaccaron A."/>
        </authorList>
    </citation>
    <scope>NUCLEOTIDE SEQUENCE</scope>
    <source>
        <strain evidence="2">PF001</strain>
    </source>
</reference>
<dbReference type="Gene3D" id="3.40.50.1820">
    <property type="entry name" value="alpha/beta hydrolase"/>
    <property type="match status" value="1"/>
</dbReference>
<dbReference type="InterPro" id="IPR029058">
    <property type="entry name" value="AB_hydrolase_fold"/>
</dbReference>
<dbReference type="InterPro" id="IPR002018">
    <property type="entry name" value="CarbesteraseB"/>
</dbReference>
<keyword evidence="3" id="KW-1185">Reference proteome</keyword>
<evidence type="ECO:0000259" key="1">
    <source>
        <dbReference type="Pfam" id="PF00135"/>
    </source>
</evidence>
<dbReference type="SUPFAM" id="SSF53474">
    <property type="entry name" value="alpha/beta-Hydrolases"/>
    <property type="match status" value="1"/>
</dbReference>
<keyword evidence="2" id="KW-0378">Hydrolase</keyword>
<name>A0A8H6RT57_9PEZI</name>
<dbReference type="EMBL" id="JABCIY010000022">
    <property type="protein sequence ID" value="KAF7196862.1"/>
    <property type="molecule type" value="Genomic_DNA"/>
</dbReference>
<proteinExistence type="predicted"/>
<dbReference type="OrthoDB" id="408631at2759"/>
<dbReference type="GO" id="GO:0016787">
    <property type="term" value="F:hydrolase activity"/>
    <property type="evidence" value="ECO:0007669"/>
    <property type="project" value="UniProtKB-KW"/>
</dbReference>
<feature type="domain" description="Carboxylesterase type B" evidence="1">
    <location>
        <begin position="12"/>
        <end position="339"/>
    </location>
</feature>
<accession>A0A8H6RT57</accession>
<comment type="caution">
    <text evidence="2">The sequence shown here is derived from an EMBL/GenBank/DDBJ whole genome shotgun (WGS) entry which is preliminary data.</text>
</comment>
<dbReference type="PANTHER" id="PTHR11559">
    <property type="entry name" value="CARBOXYLESTERASE"/>
    <property type="match status" value="1"/>
</dbReference>
<organism evidence="2 3">
    <name type="scientific">Pseudocercospora fuligena</name>
    <dbReference type="NCBI Taxonomy" id="685502"/>
    <lineage>
        <taxon>Eukaryota</taxon>
        <taxon>Fungi</taxon>
        <taxon>Dikarya</taxon>
        <taxon>Ascomycota</taxon>
        <taxon>Pezizomycotina</taxon>
        <taxon>Dothideomycetes</taxon>
        <taxon>Dothideomycetidae</taxon>
        <taxon>Mycosphaerellales</taxon>
        <taxon>Mycosphaerellaceae</taxon>
        <taxon>Pseudocercospora</taxon>
    </lineage>
</organism>
<gene>
    <name evidence="2" type="ORF">HII31_01780</name>
</gene>
<dbReference type="Pfam" id="PF00135">
    <property type="entry name" value="COesterase"/>
    <property type="match status" value="1"/>
</dbReference>
<dbReference type="AlphaFoldDB" id="A0A8H6RT57"/>